<feature type="transmembrane region" description="Helical" evidence="1">
    <location>
        <begin position="12"/>
        <end position="29"/>
    </location>
</feature>
<dbReference type="EMBL" id="DVHB01000011">
    <property type="protein sequence ID" value="HIR38846.1"/>
    <property type="molecule type" value="Genomic_DNA"/>
</dbReference>
<accession>A0A9D1AGQ8</accession>
<feature type="transmembrane region" description="Helical" evidence="1">
    <location>
        <begin position="41"/>
        <end position="63"/>
    </location>
</feature>
<reference evidence="2" key="2">
    <citation type="journal article" date="2021" name="PeerJ">
        <title>Extensive microbial diversity within the chicken gut microbiome revealed by metagenomics and culture.</title>
        <authorList>
            <person name="Gilroy R."/>
            <person name="Ravi A."/>
            <person name="Getino M."/>
            <person name="Pursley I."/>
            <person name="Horton D.L."/>
            <person name="Alikhan N.F."/>
            <person name="Baker D."/>
            <person name="Gharbi K."/>
            <person name="Hall N."/>
            <person name="Watson M."/>
            <person name="Adriaenssens E.M."/>
            <person name="Foster-Nyarko E."/>
            <person name="Jarju S."/>
            <person name="Secka A."/>
            <person name="Antonio M."/>
            <person name="Oren A."/>
            <person name="Chaudhuri R.R."/>
            <person name="La Ragione R."/>
            <person name="Hildebrand F."/>
            <person name="Pallen M.J."/>
        </authorList>
    </citation>
    <scope>NUCLEOTIDE SEQUENCE</scope>
    <source>
        <strain evidence="2">ChiW25-3613</strain>
    </source>
</reference>
<dbReference type="Proteomes" id="UP000824179">
    <property type="component" value="Unassembled WGS sequence"/>
</dbReference>
<comment type="caution">
    <text evidence="2">The sequence shown here is derived from an EMBL/GenBank/DDBJ whole genome shotgun (WGS) entry which is preliminary data.</text>
</comment>
<keyword evidence="1" id="KW-0812">Transmembrane</keyword>
<dbReference type="AlphaFoldDB" id="A0A9D1AGQ8"/>
<keyword evidence="1" id="KW-1133">Transmembrane helix</keyword>
<evidence type="ECO:0000313" key="3">
    <source>
        <dbReference type="Proteomes" id="UP000824179"/>
    </source>
</evidence>
<name>A0A9D1AGQ8_9FIRM</name>
<evidence type="ECO:0000256" key="1">
    <source>
        <dbReference type="SAM" id="Phobius"/>
    </source>
</evidence>
<gene>
    <name evidence="2" type="ORF">IAB90_00530</name>
</gene>
<reference evidence="2" key="1">
    <citation type="submission" date="2020-10" db="EMBL/GenBank/DDBJ databases">
        <authorList>
            <person name="Gilroy R."/>
        </authorList>
    </citation>
    <scope>NUCLEOTIDE SEQUENCE</scope>
    <source>
        <strain evidence="2">ChiW25-3613</strain>
    </source>
</reference>
<proteinExistence type="predicted"/>
<protein>
    <submittedName>
        <fullName evidence="2">Uncharacterized protein</fullName>
    </submittedName>
</protein>
<sequence>MTWFNKLPRLVQIILLIIPGVNWVVEIIVRWGTFFKKGGAVRLIICLVVTIFGIVIGWLDAIWCLFTKHLLFQ</sequence>
<evidence type="ECO:0000313" key="2">
    <source>
        <dbReference type="EMBL" id="HIR38846.1"/>
    </source>
</evidence>
<keyword evidence="1" id="KW-0472">Membrane</keyword>
<organism evidence="2 3">
    <name type="scientific">Candidatus Coproplasma stercoripullorum</name>
    <dbReference type="NCBI Taxonomy" id="2840751"/>
    <lineage>
        <taxon>Bacteria</taxon>
        <taxon>Bacillati</taxon>
        <taxon>Bacillota</taxon>
        <taxon>Clostridia</taxon>
        <taxon>Eubacteriales</taxon>
        <taxon>Candidatus Coproplasma</taxon>
    </lineage>
</organism>